<dbReference type="Gene3D" id="2.170.130.10">
    <property type="entry name" value="TonB-dependent receptor, plug domain"/>
    <property type="match status" value="1"/>
</dbReference>
<dbReference type="EMBL" id="BTPD01000004">
    <property type="protein sequence ID" value="GMQ28710.1"/>
    <property type="molecule type" value="Genomic_DNA"/>
</dbReference>
<reference evidence="2 3" key="1">
    <citation type="submission" date="2023-08" db="EMBL/GenBank/DDBJ databases">
        <title>Draft genome sequence of Algoriphagus confluentis.</title>
        <authorList>
            <person name="Takatani N."/>
            <person name="Hosokawa M."/>
            <person name="Sawabe T."/>
        </authorList>
    </citation>
    <scope>NUCLEOTIDE SEQUENCE [LARGE SCALE GENOMIC DNA]</scope>
    <source>
        <strain evidence="2 3">NBRC 111222</strain>
    </source>
</reference>
<evidence type="ECO:0000313" key="3">
    <source>
        <dbReference type="Proteomes" id="UP001338309"/>
    </source>
</evidence>
<evidence type="ECO:0000256" key="1">
    <source>
        <dbReference type="SAM" id="SignalP"/>
    </source>
</evidence>
<comment type="caution">
    <text evidence="2">The sequence shown here is derived from an EMBL/GenBank/DDBJ whole genome shotgun (WGS) entry which is preliminary data.</text>
</comment>
<organism evidence="2 3">
    <name type="scientific">Algoriphagus confluentis</name>
    <dbReference type="NCBI Taxonomy" id="1697556"/>
    <lineage>
        <taxon>Bacteria</taxon>
        <taxon>Pseudomonadati</taxon>
        <taxon>Bacteroidota</taxon>
        <taxon>Cytophagia</taxon>
        <taxon>Cytophagales</taxon>
        <taxon>Cyclobacteriaceae</taxon>
        <taxon>Algoriphagus</taxon>
    </lineage>
</organism>
<dbReference type="InterPro" id="IPR037066">
    <property type="entry name" value="Plug_dom_sf"/>
</dbReference>
<evidence type="ECO:0008006" key="4">
    <source>
        <dbReference type="Google" id="ProtNLM"/>
    </source>
</evidence>
<keyword evidence="1" id="KW-0732">Signal</keyword>
<dbReference type="Gene3D" id="2.60.40.1120">
    <property type="entry name" value="Carboxypeptidase-like, regulatory domain"/>
    <property type="match status" value="1"/>
</dbReference>
<accession>A0ABQ6PNC8</accession>
<evidence type="ECO:0000313" key="2">
    <source>
        <dbReference type="EMBL" id="GMQ28710.1"/>
    </source>
</evidence>
<sequence length="867" mass="97523">MKVLLFFSLVLGTSFGLWAQTGVVKGVVSTLESDQAIFQSQVFIPGTSYQSFTDSTGSFTLAGVPFGSWKLMVGKEGFLLKEIDVVVGYPEQSIFPIQILLETDLQTVPSQKIKFATHKRNLEAFRRMLVRGASSEEEIILVNPEVLEFIEKDKQTWVYAREMILIQNLESSYLISMWLRNPILLKSEWNSADIAIAYLEISPNSAEESKLQQEKRVALYEKSPVYKIRRLISEEPDQVTLSSTNTKGEFFFKIKNPGKINTGFDVGDTEILIRANGVPVNRDLVNAKNESFQNPLLFLPDDFNYEQTQTLAQLDPTVENLKESVFLHTDRDIYLIGDNLYFKAFMIFGNPLMVAESSKILHVEILDTLGNSKIHKIFSLKNGMAEGKINLGPELDTRDFVVKAYTLWGSNYGLGSEYVKPIQVLTANWQKDTDLSGTYGKGISAFTDKEIYQAQDSVKLNFMLNGVNGQVIGGNLSVSILKDDALILQNSELNSFVEFLKIERKSPAFDLERFKLDKEYGFILKGKVSDSTAFVDRSKLEVLVNGFLDRRELSTDLFGNFYLEKLQFEGKFSLAVKGRNFNGDQLKNIDITYVSSPNQVDFSKIHFPKTKMISNSLPYIDSLRREYMKMRAGEILLEEVVVDDVKENPLYRMPYGKPHKVLEMDGIYLSGDTRQFMYAFVNRVAGFRVAGNPPIILNRRGSSLGPPQILVNGSPITSTSGSTLVGYDSENQYKALSMINVFNIDRIEVIPTVVVALGEAGEFGAINIILKDGIQLAKENSHPFKEYDLWGLDNEKVDFEILASDISSTIFWNPSVKISPNQTSTSVQFKLPEDVEAFWVVVNGVNALGEPVSGRFHFNQKNVALDQ</sequence>
<feature type="signal peptide" evidence="1">
    <location>
        <begin position="1"/>
        <end position="19"/>
    </location>
</feature>
<keyword evidence="3" id="KW-1185">Reference proteome</keyword>
<dbReference type="SUPFAM" id="SSF49452">
    <property type="entry name" value="Starch-binding domain-like"/>
    <property type="match status" value="1"/>
</dbReference>
<gene>
    <name evidence="2" type="ORF">Aconfl_13530</name>
</gene>
<dbReference type="RefSeq" id="WP_338223455.1">
    <property type="nucleotide sequence ID" value="NZ_BTPD01000004.1"/>
</dbReference>
<name>A0ABQ6PNC8_9BACT</name>
<feature type="chain" id="PRO_5046378736" description="TonB-dependent receptor plug domain-containing protein" evidence="1">
    <location>
        <begin position="20"/>
        <end position="867"/>
    </location>
</feature>
<proteinExistence type="predicted"/>
<dbReference type="InterPro" id="IPR013784">
    <property type="entry name" value="Carb-bd-like_fold"/>
</dbReference>
<protein>
    <recommendedName>
        <fullName evidence="4">TonB-dependent receptor plug domain-containing protein</fullName>
    </recommendedName>
</protein>
<dbReference type="SUPFAM" id="SSF56935">
    <property type="entry name" value="Porins"/>
    <property type="match status" value="1"/>
</dbReference>
<dbReference type="Proteomes" id="UP001338309">
    <property type="component" value="Unassembled WGS sequence"/>
</dbReference>